<dbReference type="AlphaFoldDB" id="A0AAF0YHJ5"/>
<protein>
    <submittedName>
        <fullName evidence="2">Uncharacterized protein</fullName>
    </submittedName>
</protein>
<keyword evidence="3" id="KW-1185">Reference proteome</keyword>
<evidence type="ECO:0000256" key="1">
    <source>
        <dbReference type="SAM" id="SignalP"/>
    </source>
</evidence>
<evidence type="ECO:0000313" key="3">
    <source>
        <dbReference type="Proteomes" id="UP000827549"/>
    </source>
</evidence>
<dbReference type="RefSeq" id="XP_062630597.1">
    <property type="nucleotide sequence ID" value="XM_062774613.1"/>
</dbReference>
<accession>A0AAF0YHJ5</accession>
<organism evidence="2 3">
    <name type="scientific">Vanrija pseudolonga</name>
    <dbReference type="NCBI Taxonomy" id="143232"/>
    <lineage>
        <taxon>Eukaryota</taxon>
        <taxon>Fungi</taxon>
        <taxon>Dikarya</taxon>
        <taxon>Basidiomycota</taxon>
        <taxon>Agaricomycotina</taxon>
        <taxon>Tremellomycetes</taxon>
        <taxon>Trichosporonales</taxon>
        <taxon>Trichosporonaceae</taxon>
        <taxon>Vanrija</taxon>
    </lineage>
</organism>
<dbReference type="Proteomes" id="UP000827549">
    <property type="component" value="Chromosome 6"/>
</dbReference>
<evidence type="ECO:0000313" key="2">
    <source>
        <dbReference type="EMBL" id="WOO84571.1"/>
    </source>
</evidence>
<reference evidence="2" key="1">
    <citation type="submission" date="2023-10" db="EMBL/GenBank/DDBJ databases">
        <authorList>
            <person name="Noh H."/>
        </authorList>
    </citation>
    <scope>NUCLEOTIDE SEQUENCE</scope>
    <source>
        <strain evidence="2">DUCC4014</strain>
    </source>
</reference>
<gene>
    <name evidence="2" type="ORF">LOC62_06G008090</name>
</gene>
<proteinExistence type="predicted"/>
<sequence>MAAIARAAMLLLVLLFAAAAPALALQLNNRNLTTFLFPSPDEYWVLGAQNSAVWRSVNLSTDLFITNPFVSAFTSPVLLSSNSPPQWISIDIPANNSIVARAPPATGYTLFLTSAGVDSDVVAVSGQFEIKPTGTTPLSPQYTRRPPSSASRATIPGAALAAAAAGAAALLL</sequence>
<feature type="chain" id="PRO_5042072144" evidence="1">
    <location>
        <begin position="25"/>
        <end position="172"/>
    </location>
</feature>
<name>A0AAF0YHJ5_9TREE</name>
<feature type="signal peptide" evidence="1">
    <location>
        <begin position="1"/>
        <end position="24"/>
    </location>
</feature>
<dbReference type="GeneID" id="87811258"/>
<dbReference type="EMBL" id="CP086719">
    <property type="protein sequence ID" value="WOO84571.1"/>
    <property type="molecule type" value="Genomic_DNA"/>
</dbReference>
<keyword evidence="1" id="KW-0732">Signal</keyword>